<feature type="domain" description="B-block binding subunit of TFIIIC" evidence="1">
    <location>
        <begin position="8"/>
        <end position="66"/>
    </location>
</feature>
<dbReference type="InterPro" id="IPR007309">
    <property type="entry name" value="TFIIIC_Bblock-bd"/>
</dbReference>
<name>A0A0W8FIF3_9ZZZZ</name>
<organism evidence="2">
    <name type="scientific">hydrocarbon metagenome</name>
    <dbReference type="NCBI Taxonomy" id="938273"/>
    <lineage>
        <taxon>unclassified sequences</taxon>
        <taxon>metagenomes</taxon>
        <taxon>ecological metagenomes</taxon>
    </lineage>
</organism>
<evidence type="ECO:0000313" key="2">
    <source>
        <dbReference type="EMBL" id="KUG20434.1"/>
    </source>
</evidence>
<sequence>MTDLAEEALNLIQSHRQGILQSELWKQLNIDSRKCSRIVKRLLDAGQIERIEFRNEGIKTYLLRAKKKAADPSLILAGCEILPCIRCELECIPEECPLLLDWIYQLALEEYEE</sequence>
<gene>
    <name evidence="2" type="ORF">ASZ90_009824</name>
</gene>
<dbReference type="Gene3D" id="1.10.10.10">
    <property type="entry name" value="Winged helix-like DNA-binding domain superfamily/Winged helix DNA-binding domain"/>
    <property type="match status" value="1"/>
</dbReference>
<dbReference type="EMBL" id="LNQE01001193">
    <property type="protein sequence ID" value="KUG20434.1"/>
    <property type="molecule type" value="Genomic_DNA"/>
</dbReference>
<accession>A0A0W8FIF3</accession>
<dbReference type="InterPro" id="IPR036390">
    <property type="entry name" value="WH_DNA-bd_sf"/>
</dbReference>
<dbReference type="SUPFAM" id="SSF46785">
    <property type="entry name" value="Winged helix' DNA-binding domain"/>
    <property type="match status" value="1"/>
</dbReference>
<evidence type="ECO:0000259" key="1">
    <source>
        <dbReference type="Pfam" id="PF04182"/>
    </source>
</evidence>
<proteinExistence type="predicted"/>
<dbReference type="AlphaFoldDB" id="A0A0W8FIF3"/>
<dbReference type="Pfam" id="PF04182">
    <property type="entry name" value="B-block_TFIIIC"/>
    <property type="match status" value="1"/>
</dbReference>
<comment type="caution">
    <text evidence="2">The sequence shown here is derived from an EMBL/GenBank/DDBJ whole genome shotgun (WGS) entry which is preliminary data.</text>
</comment>
<reference evidence="2" key="1">
    <citation type="journal article" date="2015" name="Proc. Natl. Acad. Sci. U.S.A.">
        <title>Networks of energetic and metabolic interactions define dynamics in microbial communities.</title>
        <authorList>
            <person name="Embree M."/>
            <person name="Liu J.K."/>
            <person name="Al-Bassam M.M."/>
            <person name="Zengler K."/>
        </authorList>
    </citation>
    <scope>NUCLEOTIDE SEQUENCE</scope>
</reference>
<protein>
    <recommendedName>
        <fullName evidence="1">B-block binding subunit of TFIIIC domain-containing protein</fullName>
    </recommendedName>
</protein>
<dbReference type="InterPro" id="IPR036388">
    <property type="entry name" value="WH-like_DNA-bd_sf"/>
</dbReference>